<evidence type="ECO:0000313" key="4">
    <source>
        <dbReference type="Proteomes" id="UP001374579"/>
    </source>
</evidence>
<feature type="compositionally biased region" description="Low complexity" evidence="2">
    <location>
        <begin position="32"/>
        <end position="42"/>
    </location>
</feature>
<evidence type="ECO:0000313" key="3">
    <source>
        <dbReference type="EMBL" id="KAK7109107.1"/>
    </source>
</evidence>
<feature type="compositionally biased region" description="Acidic residues" evidence="2">
    <location>
        <begin position="374"/>
        <end position="383"/>
    </location>
</feature>
<dbReference type="PANTHER" id="PTHR28654:SF1">
    <property type="entry name" value="AXIN INTERACTOR, DORSALIZATION-ASSOCIATED PROTEIN"/>
    <property type="match status" value="1"/>
</dbReference>
<proteinExistence type="predicted"/>
<keyword evidence="1" id="KW-0802">TPR repeat</keyword>
<organism evidence="3 4">
    <name type="scientific">Littorina saxatilis</name>
    <dbReference type="NCBI Taxonomy" id="31220"/>
    <lineage>
        <taxon>Eukaryota</taxon>
        <taxon>Metazoa</taxon>
        <taxon>Spiralia</taxon>
        <taxon>Lophotrochozoa</taxon>
        <taxon>Mollusca</taxon>
        <taxon>Gastropoda</taxon>
        <taxon>Caenogastropoda</taxon>
        <taxon>Littorinimorpha</taxon>
        <taxon>Littorinoidea</taxon>
        <taxon>Littorinidae</taxon>
        <taxon>Littorina</taxon>
    </lineage>
</organism>
<feature type="repeat" description="TPR" evidence="1">
    <location>
        <begin position="79"/>
        <end position="112"/>
    </location>
</feature>
<dbReference type="Pfam" id="PF14559">
    <property type="entry name" value="TPR_19"/>
    <property type="match status" value="1"/>
</dbReference>
<feature type="compositionally biased region" description="Basic and acidic residues" evidence="2">
    <location>
        <begin position="14"/>
        <end position="28"/>
    </location>
</feature>
<feature type="compositionally biased region" description="Acidic residues" evidence="2">
    <location>
        <begin position="357"/>
        <end position="366"/>
    </location>
</feature>
<dbReference type="Gene3D" id="1.25.40.10">
    <property type="entry name" value="Tetratricopeptide repeat domain"/>
    <property type="match status" value="2"/>
</dbReference>
<reference evidence="3 4" key="1">
    <citation type="submission" date="2024-02" db="EMBL/GenBank/DDBJ databases">
        <title>Chromosome-scale genome assembly of the rough periwinkle Littorina saxatilis.</title>
        <authorList>
            <person name="De Jode A."/>
            <person name="Faria R."/>
            <person name="Formenti G."/>
            <person name="Sims Y."/>
            <person name="Smith T.P."/>
            <person name="Tracey A."/>
            <person name="Wood J.M.D."/>
            <person name="Zagrodzka Z.B."/>
            <person name="Johannesson K."/>
            <person name="Butlin R.K."/>
            <person name="Leder E.H."/>
        </authorList>
    </citation>
    <scope>NUCLEOTIDE SEQUENCE [LARGE SCALE GENOMIC DNA]</scope>
    <source>
        <strain evidence="3">Snail1</strain>
        <tissue evidence="3">Muscle</tissue>
    </source>
</reference>
<dbReference type="SUPFAM" id="SSF48452">
    <property type="entry name" value="TPR-like"/>
    <property type="match status" value="2"/>
</dbReference>
<dbReference type="Proteomes" id="UP001374579">
    <property type="component" value="Unassembled WGS sequence"/>
</dbReference>
<keyword evidence="4" id="KW-1185">Reference proteome</keyword>
<evidence type="ECO:0008006" key="5">
    <source>
        <dbReference type="Google" id="ProtNLM"/>
    </source>
</evidence>
<dbReference type="GO" id="GO:0035091">
    <property type="term" value="F:phosphatidylinositol binding"/>
    <property type="evidence" value="ECO:0007669"/>
    <property type="project" value="TreeGrafter"/>
</dbReference>
<dbReference type="InterPro" id="IPR019734">
    <property type="entry name" value="TPR_rpt"/>
</dbReference>
<feature type="region of interest" description="Disordered" evidence="2">
    <location>
        <begin position="352"/>
        <end position="383"/>
    </location>
</feature>
<evidence type="ECO:0000256" key="1">
    <source>
        <dbReference type="PROSITE-ProRule" id="PRU00339"/>
    </source>
</evidence>
<name>A0AAN9BP41_9CAEN</name>
<dbReference type="PANTHER" id="PTHR28654">
    <property type="entry name" value="AXIN INTERACTOR, DORSALIZATION-ASSOCIATED PROTEIN"/>
    <property type="match status" value="1"/>
</dbReference>
<dbReference type="CDD" id="cd24142">
    <property type="entry name" value="ACL4-like"/>
    <property type="match status" value="1"/>
</dbReference>
<protein>
    <recommendedName>
        <fullName evidence="5">Assembly chaperone of rpl4</fullName>
    </recommendedName>
</protein>
<dbReference type="GO" id="GO:0016020">
    <property type="term" value="C:membrane"/>
    <property type="evidence" value="ECO:0007669"/>
    <property type="project" value="TreeGrafter"/>
</dbReference>
<dbReference type="InterPro" id="IPR011990">
    <property type="entry name" value="TPR-like_helical_dom_sf"/>
</dbReference>
<evidence type="ECO:0000256" key="2">
    <source>
        <dbReference type="SAM" id="MobiDB-lite"/>
    </source>
</evidence>
<accession>A0AAN9BP41</accession>
<feature type="compositionally biased region" description="Basic residues" evidence="2">
    <location>
        <begin position="1"/>
        <end position="11"/>
    </location>
</feature>
<dbReference type="SMART" id="SM00028">
    <property type="entry name" value="TPR"/>
    <property type="match status" value="3"/>
</dbReference>
<dbReference type="AlphaFoldDB" id="A0AAN9BP41"/>
<gene>
    <name evidence="3" type="ORF">V1264_013211</name>
</gene>
<sequence>MGKKNFKKKGGKTLQERKQELREAKNADKQSSNKPSANSSPAYSIDELLDKAEHFIDEFQYELAQKFCQRALEQDADNVRALETSGSLLLELGNSEAAKQCFGRAMEVSPDEGYSKYMYLGQLFEGAQAVECFQKGIELMLKEKEAKQAQELAAACRESTEGPSDQELSSAYCSVAEIYLTDLCDEAEAEAKCEESVQKAVAADSNNPEAYQLQASFLLSKDKKDEATEAIQKSVSLWLPQLQAADKGNIDEENFDPIELCPLSFATRMQAGKILIEVGKHELATEVLELLLDEDEDVPNVWYMLGWANYLQGADYAVNARHYLSKANKVYTKVKHQDEDLLKHITDLLQELGPGEGLEDDEENAEENGGLEIESSDEEPMDQ</sequence>
<dbReference type="GO" id="GO:0048264">
    <property type="term" value="P:determination of ventral identity"/>
    <property type="evidence" value="ECO:0007669"/>
    <property type="project" value="TreeGrafter"/>
</dbReference>
<feature type="region of interest" description="Disordered" evidence="2">
    <location>
        <begin position="1"/>
        <end position="42"/>
    </location>
</feature>
<dbReference type="PROSITE" id="PS50005">
    <property type="entry name" value="TPR"/>
    <property type="match status" value="1"/>
</dbReference>
<dbReference type="EMBL" id="JBAMIC010000003">
    <property type="protein sequence ID" value="KAK7109107.1"/>
    <property type="molecule type" value="Genomic_DNA"/>
</dbReference>
<comment type="caution">
    <text evidence="3">The sequence shown here is derived from an EMBL/GenBank/DDBJ whole genome shotgun (WGS) entry which is preliminary data.</text>
</comment>